<evidence type="ECO:0000313" key="9">
    <source>
        <dbReference type="Proteomes" id="UP001295740"/>
    </source>
</evidence>
<keyword evidence="4 5" id="KW-0472">Membrane</keyword>
<evidence type="ECO:0000256" key="1">
    <source>
        <dbReference type="ARBA" id="ARBA00004141"/>
    </source>
</evidence>
<dbReference type="GO" id="GO:0016020">
    <property type="term" value="C:membrane"/>
    <property type="evidence" value="ECO:0007669"/>
    <property type="project" value="UniProtKB-SubCell"/>
</dbReference>
<evidence type="ECO:0000256" key="4">
    <source>
        <dbReference type="ARBA" id="ARBA00023136"/>
    </source>
</evidence>
<feature type="domain" description="Anoctamin alpha-beta plait" evidence="7">
    <location>
        <begin position="28"/>
        <end position="147"/>
    </location>
</feature>
<feature type="transmembrane region" description="Helical" evidence="5">
    <location>
        <begin position="515"/>
        <end position="538"/>
    </location>
</feature>
<comment type="subcellular location">
    <subcellularLocation>
        <location evidence="1">Membrane</location>
        <topology evidence="1">Multi-pass membrane protein</topology>
    </subcellularLocation>
</comment>
<organism evidence="8 9">
    <name type="scientific">Anthostomella pinea</name>
    <dbReference type="NCBI Taxonomy" id="933095"/>
    <lineage>
        <taxon>Eukaryota</taxon>
        <taxon>Fungi</taxon>
        <taxon>Dikarya</taxon>
        <taxon>Ascomycota</taxon>
        <taxon>Pezizomycotina</taxon>
        <taxon>Sordariomycetes</taxon>
        <taxon>Xylariomycetidae</taxon>
        <taxon>Xylariales</taxon>
        <taxon>Xylariaceae</taxon>
        <taxon>Anthostomella</taxon>
    </lineage>
</organism>
<dbReference type="InterPro" id="IPR049456">
    <property type="entry name" value="Anoctamin_N_fung"/>
</dbReference>
<evidence type="ECO:0000259" key="6">
    <source>
        <dbReference type="Pfam" id="PF04547"/>
    </source>
</evidence>
<keyword evidence="2 5" id="KW-0812">Transmembrane</keyword>
<proteinExistence type="predicted"/>
<evidence type="ECO:0000259" key="7">
    <source>
        <dbReference type="Pfam" id="PF20877"/>
    </source>
</evidence>
<dbReference type="AlphaFoldDB" id="A0AAI8YHK4"/>
<dbReference type="InterPro" id="IPR049452">
    <property type="entry name" value="Anoctamin_TM"/>
</dbReference>
<feature type="transmembrane region" description="Helical" evidence="5">
    <location>
        <begin position="572"/>
        <end position="592"/>
    </location>
</feature>
<dbReference type="Pfam" id="PF04547">
    <property type="entry name" value="Anoctamin"/>
    <property type="match status" value="1"/>
</dbReference>
<dbReference type="PANTHER" id="PTHR12308:SF77">
    <property type="entry name" value="MEMBRANE STRESS RESPONSE PROTEIN (IST2), PUTATIVE (AFU_ORTHOLOGUE AFUA_4G03330)-RELATED"/>
    <property type="match status" value="1"/>
</dbReference>
<dbReference type="GO" id="GO:0032541">
    <property type="term" value="C:cortical endoplasmic reticulum"/>
    <property type="evidence" value="ECO:0007669"/>
    <property type="project" value="TreeGrafter"/>
</dbReference>
<feature type="domain" description="Anoctamin transmembrane" evidence="6">
    <location>
        <begin position="180"/>
        <end position="645"/>
    </location>
</feature>
<gene>
    <name evidence="8" type="ORF">KHLLAP_LOCUS5598</name>
</gene>
<dbReference type="Pfam" id="PF20877">
    <property type="entry name" value="Anoctamin_N"/>
    <property type="match status" value="1"/>
</dbReference>
<feature type="transmembrane region" description="Helical" evidence="5">
    <location>
        <begin position="612"/>
        <end position="635"/>
    </location>
</feature>
<dbReference type="EMBL" id="CAUWAG010000007">
    <property type="protein sequence ID" value="CAJ2505130.1"/>
    <property type="molecule type" value="Genomic_DNA"/>
</dbReference>
<evidence type="ECO:0000256" key="3">
    <source>
        <dbReference type="ARBA" id="ARBA00022989"/>
    </source>
</evidence>
<dbReference type="GO" id="GO:0005254">
    <property type="term" value="F:chloride channel activity"/>
    <property type="evidence" value="ECO:0007669"/>
    <property type="project" value="TreeGrafter"/>
</dbReference>
<feature type="transmembrane region" description="Helical" evidence="5">
    <location>
        <begin position="188"/>
        <end position="215"/>
    </location>
</feature>
<dbReference type="InterPro" id="IPR007632">
    <property type="entry name" value="Anoctamin"/>
</dbReference>
<keyword evidence="9" id="KW-1185">Reference proteome</keyword>
<comment type="caution">
    <text evidence="8">The sequence shown here is derived from an EMBL/GenBank/DDBJ whole genome shotgun (WGS) entry which is preliminary data.</text>
</comment>
<feature type="transmembrane region" description="Helical" evidence="5">
    <location>
        <begin position="295"/>
        <end position="318"/>
    </location>
</feature>
<name>A0AAI8YHK4_9PEZI</name>
<accession>A0AAI8YHK4</accession>
<feature type="transmembrane region" description="Helical" evidence="5">
    <location>
        <begin position="378"/>
        <end position="399"/>
    </location>
</feature>
<feature type="transmembrane region" description="Helical" evidence="5">
    <location>
        <begin position="330"/>
        <end position="347"/>
    </location>
</feature>
<feature type="transmembrane region" description="Helical" evidence="5">
    <location>
        <begin position="221"/>
        <end position="238"/>
    </location>
</feature>
<reference evidence="8" key="1">
    <citation type="submission" date="2023-10" db="EMBL/GenBank/DDBJ databases">
        <authorList>
            <person name="Hackl T."/>
        </authorList>
    </citation>
    <scope>NUCLEOTIDE SEQUENCE</scope>
</reference>
<sequence>MSDLSLQLMEKEPRLPRPHDGVTYNNVYVVHYNFSDVDYFKAVDELHTLVQDLESVGLYTELRAGYDQSLLIFVKAPKELLGNMVYKSRVKDWLYGISLNHPGGGKDTVVDGDYEAEDLLSMYHLVTWSKELGGAGITPKSGNWENVESVFPLHNVSANRKLLQYLSRKIFLKPDDLDKIRGLFGVKVAFYFAFLQTYIVFMFFPASTGFLAWMFLPHYSLVYAIITSLWCVVFLEYWKLQEVDLSLRWNVRGIASLKMTRPKFKYIKEIVDPTTGELKRYFPIWKHVIRHTLQIPFTITALVILGALITLVFTIEIFISEVYEGTLKTYLEYLPTVLLACVLPFISSRFEDVATMLTNYENHRTQDRHEMSHTQKIFVLNFITNYLPILLTALVYVPFGNTIVPHLEILLRSVLPGTIKFESDGEFAVDPSRLRNEVIALTVTGQISNLFEELIFPYLKHKAGRWYKDYRAERAHVATINTVIRDIPEEVKFLKRARNEAQLEPYNVQDDYSEMIIQFGYLALFSPVWPLVSVGFLVNNWIELRSDFLKICIDHRRPAPIRTDGIGPWIDSLGFLTWMGSISTAAVVYLFGNDSLGFLPGSDTWYALPLTIFVSEHIYLVLRYIVGFALQRMVCSEQMRKRRKKRYVQRKKYLEELESRFQQHLAVDEQERERRRSVLLNGHDLFWTRQREPMASVDVGMGLIKALRSANEAKKEA</sequence>
<protein>
    <submittedName>
        <fullName evidence="8">Uu.00g125240.m01.CDS01</fullName>
    </submittedName>
</protein>
<dbReference type="PANTHER" id="PTHR12308">
    <property type="entry name" value="ANOCTAMIN"/>
    <property type="match status" value="1"/>
</dbReference>
<evidence type="ECO:0000313" key="8">
    <source>
        <dbReference type="EMBL" id="CAJ2505130.1"/>
    </source>
</evidence>
<dbReference type="Proteomes" id="UP001295740">
    <property type="component" value="Unassembled WGS sequence"/>
</dbReference>
<evidence type="ECO:0000256" key="5">
    <source>
        <dbReference type="SAM" id="Phobius"/>
    </source>
</evidence>
<evidence type="ECO:0000256" key="2">
    <source>
        <dbReference type="ARBA" id="ARBA00022692"/>
    </source>
</evidence>
<keyword evidence="3 5" id="KW-1133">Transmembrane helix</keyword>